<evidence type="ECO:0008006" key="2">
    <source>
        <dbReference type="Google" id="ProtNLM"/>
    </source>
</evidence>
<dbReference type="AlphaFoldDB" id="A0A1X7UWH5"/>
<dbReference type="InParanoid" id="A0A1X7UWH5"/>
<reference evidence="1" key="1">
    <citation type="submission" date="2017-05" db="UniProtKB">
        <authorList>
            <consortium name="EnsemblMetazoa"/>
        </authorList>
    </citation>
    <scope>IDENTIFICATION</scope>
</reference>
<protein>
    <recommendedName>
        <fullName evidence="2">Copia protein</fullName>
    </recommendedName>
</protein>
<evidence type="ECO:0000313" key="1">
    <source>
        <dbReference type="EnsemblMetazoa" id="Aqu2.1.31717_001"/>
    </source>
</evidence>
<dbReference type="CDD" id="cd09272">
    <property type="entry name" value="RNase_HI_RT_Ty1"/>
    <property type="match status" value="1"/>
</dbReference>
<dbReference type="EnsemblMetazoa" id="Aqu2.1.31717_001">
    <property type="protein sequence ID" value="Aqu2.1.31717_001"/>
    <property type="gene ID" value="Aqu2.1.31717"/>
</dbReference>
<proteinExistence type="predicted"/>
<organism evidence="1">
    <name type="scientific">Amphimedon queenslandica</name>
    <name type="common">Sponge</name>
    <dbReference type="NCBI Taxonomy" id="400682"/>
    <lineage>
        <taxon>Eukaryota</taxon>
        <taxon>Metazoa</taxon>
        <taxon>Porifera</taxon>
        <taxon>Demospongiae</taxon>
        <taxon>Heteroscleromorpha</taxon>
        <taxon>Haplosclerida</taxon>
        <taxon>Niphatidae</taxon>
        <taxon>Amphimedon</taxon>
    </lineage>
</organism>
<accession>A0A1X7UWH5</accession>
<name>A0A1X7UWH5_AMPQE</name>
<sequence>MTTKHIDMKFHYIQEVLQDGIIELVYCPTDLMTADIFTKPLPQGQFEAH</sequence>